<reference evidence="1" key="1">
    <citation type="submission" date="2018-06" db="EMBL/GenBank/DDBJ databases">
        <authorList>
            <person name="Zhirakovskaya E."/>
        </authorList>
    </citation>
    <scope>NUCLEOTIDE SEQUENCE</scope>
</reference>
<accession>A0A3B0XEH1</accession>
<gene>
    <name evidence="1" type="ORF">MNBD_GAMMA10-534</name>
</gene>
<proteinExistence type="predicted"/>
<organism evidence="1">
    <name type="scientific">hydrothermal vent metagenome</name>
    <dbReference type="NCBI Taxonomy" id="652676"/>
    <lineage>
        <taxon>unclassified sequences</taxon>
        <taxon>metagenomes</taxon>
        <taxon>ecological metagenomes</taxon>
    </lineage>
</organism>
<evidence type="ECO:0000313" key="1">
    <source>
        <dbReference type="EMBL" id="VAW63000.1"/>
    </source>
</evidence>
<dbReference type="AlphaFoldDB" id="A0A3B0XEH1"/>
<dbReference type="EMBL" id="UOFJ01000087">
    <property type="protein sequence ID" value="VAW63000.1"/>
    <property type="molecule type" value="Genomic_DNA"/>
</dbReference>
<sequence>MNLLKTHISQYGSFETSNMRKFYQTHPKQDAVRPVLGLIHYNANKYDFPINCHKEVIDEVPGMMLKKLKLPEKEVMAYLEELEAML</sequence>
<protein>
    <submittedName>
        <fullName evidence="1">Uncharacterized protein</fullName>
    </submittedName>
</protein>
<name>A0A3B0XEH1_9ZZZZ</name>